<dbReference type="RefSeq" id="WP_128490780.1">
    <property type="nucleotide sequence ID" value="NZ_JBHLXB010000062.1"/>
</dbReference>
<evidence type="ECO:0000256" key="2">
    <source>
        <dbReference type="ARBA" id="ARBA00023002"/>
    </source>
</evidence>
<dbReference type="InterPro" id="IPR051799">
    <property type="entry name" value="NADH_flavin_oxidoreductase"/>
</dbReference>
<dbReference type="Pfam" id="PF00724">
    <property type="entry name" value="Oxidored_FMN"/>
    <property type="match status" value="1"/>
</dbReference>
<dbReference type="Gene3D" id="3.20.20.70">
    <property type="entry name" value="Aldolase class I"/>
    <property type="match status" value="1"/>
</dbReference>
<proteinExistence type="predicted"/>
<keyword evidence="5" id="KW-1185">Reference proteome</keyword>
<organism evidence="4 5">
    <name type="scientific">Falsigemmobacter intermedius</name>
    <dbReference type="NCBI Taxonomy" id="1553448"/>
    <lineage>
        <taxon>Bacteria</taxon>
        <taxon>Pseudomonadati</taxon>
        <taxon>Pseudomonadota</taxon>
        <taxon>Alphaproteobacteria</taxon>
        <taxon>Rhodobacterales</taxon>
        <taxon>Paracoccaceae</taxon>
        <taxon>Falsigemmobacter</taxon>
    </lineage>
</organism>
<dbReference type="InterPro" id="IPR013785">
    <property type="entry name" value="Aldolase_TIM"/>
</dbReference>
<evidence type="ECO:0000259" key="3">
    <source>
        <dbReference type="Pfam" id="PF00724"/>
    </source>
</evidence>
<gene>
    <name evidence="4" type="ORF">EP867_17635</name>
</gene>
<dbReference type="InterPro" id="IPR001155">
    <property type="entry name" value="OxRdtase_FMN_N"/>
</dbReference>
<dbReference type="OrthoDB" id="9784632at2"/>
<name>A0A451GGX3_9RHOB</name>
<dbReference type="CDD" id="cd02803">
    <property type="entry name" value="OYE_like_FMN_family"/>
    <property type="match status" value="1"/>
</dbReference>
<dbReference type="GO" id="GO:0010181">
    <property type="term" value="F:FMN binding"/>
    <property type="evidence" value="ECO:0007669"/>
    <property type="project" value="InterPro"/>
</dbReference>
<comment type="caution">
    <text evidence="4">The sequence shown here is derived from an EMBL/GenBank/DDBJ whole genome shotgun (WGS) entry which is preliminary data.</text>
</comment>
<keyword evidence="1" id="KW-0285">Flavoprotein</keyword>
<evidence type="ECO:0000313" key="4">
    <source>
        <dbReference type="EMBL" id="RWY36642.1"/>
    </source>
</evidence>
<keyword evidence="2" id="KW-0560">Oxidoreductase</keyword>
<dbReference type="SUPFAM" id="SSF51395">
    <property type="entry name" value="FMN-linked oxidoreductases"/>
    <property type="match status" value="1"/>
</dbReference>
<dbReference type="PANTHER" id="PTHR43656:SF2">
    <property type="entry name" value="BINDING OXIDOREDUCTASE, PUTATIVE (AFU_ORTHOLOGUE AFUA_2G08260)-RELATED"/>
    <property type="match status" value="1"/>
</dbReference>
<dbReference type="EMBL" id="SBLC01000053">
    <property type="protein sequence ID" value="RWY36642.1"/>
    <property type="molecule type" value="Genomic_DNA"/>
</dbReference>
<reference evidence="4 5" key="1">
    <citation type="journal article" date="2015" name="Int. J. Syst. Evol. Microbiol.">
        <title>Gemmobacter intermedius sp. nov., isolated from a white stork (Ciconia ciconia).</title>
        <authorList>
            <person name="Kampfer P."/>
            <person name="Jerzak L."/>
            <person name="Wilharm G."/>
            <person name="Golke J."/>
            <person name="Busse H.J."/>
            <person name="Glaeser S.P."/>
        </authorList>
    </citation>
    <scope>NUCLEOTIDE SEQUENCE [LARGE SCALE GENOMIC DNA]</scope>
    <source>
        <strain evidence="4 5">119/4</strain>
    </source>
</reference>
<evidence type="ECO:0000256" key="1">
    <source>
        <dbReference type="ARBA" id="ARBA00022630"/>
    </source>
</evidence>
<evidence type="ECO:0000313" key="5">
    <source>
        <dbReference type="Proteomes" id="UP000287168"/>
    </source>
</evidence>
<feature type="domain" description="NADH:flavin oxidoreductase/NADH oxidase N-terminal" evidence="3">
    <location>
        <begin position="6"/>
        <end position="312"/>
    </location>
</feature>
<dbReference type="AlphaFoldDB" id="A0A451GGX3"/>
<dbReference type="Proteomes" id="UP000287168">
    <property type="component" value="Unassembled WGS sequence"/>
</dbReference>
<dbReference type="PANTHER" id="PTHR43656">
    <property type="entry name" value="BINDING OXIDOREDUCTASE, PUTATIVE (AFU_ORTHOLOGUE AFUA_2G08260)-RELATED"/>
    <property type="match status" value="1"/>
</dbReference>
<sequence>MTETAFQPLALRNGVTWANRLTLAPLTNKQSHDNGVLSSDEIRWLEARGEGGFSMVMTAAAYVQREGLSFEGQFGISGDLHDEGLAALAARLKATGTQSALQLQHGGNRARPELSGLPTVSAVEGRGARAMTTAEVEALREAFISSAVRAQKAGFDGVEVHGAHGYLLTQFLSTENTRSDHWGGSYENRTRLVREIVSGIRKTCGASFTLGLRLSPERYGVVLEEAQRFATEMMTGGDLDYLDLSLWDYAKAPEETGTGRLIDAFMDLPRGDCALGVAGKIYSAADVRDCLSAGADFVLIGRGAILHADFPKAMAADSEFRVKDLPVTADYLRSQALGEKFVSYMATWPGFVEG</sequence>
<accession>A0A451GGX3</accession>
<dbReference type="GO" id="GO:0016491">
    <property type="term" value="F:oxidoreductase activity"/>
    <property type="evidence" value="ECO:0007669"/>
    <property type="project" value="UniProtKB-KW"/>
</dbReference>
<protein>
    <submittedName>
        <fullName evidence="4">NADH:flavin oxidoreductase</fullName>
    </submittedName>
</protein>